<dbReference type="AlphaFoldDB" id="A0A061GQ39"/>
<dbReference type="Proteomes" id="UP000026915">
    <property type="component" value="Chromosome 9"/>
</dbReference>
<evidence type="ECO:0000313" key="2">
    <source>
        <dbReference type="Proteomes" id="UP000026915"/>
    </source>
</evidence>
<name>A0A061GQ39_THECC</name>
<keyword evidence="2" id="KW-1185">Reference proteome</keyword>
<gene>
    <name evidence="1" type="ORF">TCM_038449</name>
</gene>
<dbReference type="HOGENOM" id="CLU_2532028_0_0_1"/>
<sequence>MLADVCSLSYIIRIDLSFAVWPRLSRSKTGQEGQVLLPGYFHIQETWHLFNSCRDEMHSRTASFVEFWGCKGATSMDLGGQLKY</sequence>
<dbReference type="Gramene" id="EOY31528">
    <property type="protein sequence ID" value="EOY31528"/>
    <property type="gene ID" value="TCM_038449"/>
</dbReference>
<organism evidence="1 2">
    <name type="scientific">Theobroma cacao</name>
    <name type="common">Cacao</name>
    <name type="synonym">Cocoa</name>
    <dbReference type="NCBI Taxonomy" id="3641"/>
    <lineage>
        <taxon>Eukaryota</taxon>
        <taxon>Viridiplantae</taxon>
        <taxon>Streptophyta</taxon>
        <taxon>Embryophyta</taxon>
        <taxon>Tracheophyta</taxon>
        <taxon>Spermatophyta</taxon>
        <taxon>Magnoliopsida</taxon>
        <taxon>eudicotyledons</taxon>
        <taxon>Gunneridae</taxon>
        <taxon>Pentapetalae</taxon>
        <taxon>rosids</taxon>
        <taxon>malvids</taxon>
        <taxon>Malvales</taxon>
        <taxon>Malvaceae</taxon>
        <taxon>Byttnerioideae</taxon>
        <taxon>Theobroma</taxon>
    </lineage>
</organism>
<dbReference type="InParanoid" id="A0A061GQ39"/>
<dbReference type="EMBL" id="CM001887">
    <property type="protein sequence ID" value="EOY31528.1"/>
    <property type="molecule type" value="Genomic_DNA"/>
</dbReference>
<accession>A0A061GQ39</accession>
<evidence type="ECO:0000313" key="1">
    <source>
        <dbReference type="EMBL" id="EOY31528.1"/>
    </source>
</evidence>
<protein>
    <submittedName>
        <fullName evidence="1">Uncharacterized protein</fullName>
    </submittedName>
</protein>
<reference evidence="1 2" key="1">
    <citation type="journal article" date="2013" name="Genome Biol.">
        <title>The genome sequence of the most widely cultivated cacao type and its use to identify candidate genes regulating pod color.</title>
        <authorList>
            <person name="Motamayor J.C."/>
            <person name="Mockaitis K."/>
            <person name="Schmutz J."/>
            <person name="Haiminen N."/>
            <person name="Iii D.L."/>
            <person name="Cornejo O."/>
            <person name="Findley S.D."/>
            <person name="Zheng P."/>
            <person name="Utro F."/>
            <person name="Royaert S."/>
            <person name="Saski C."/>
            <person name="Jenkins J."/>
            <person name="Podicheti R."/>
            <person name="Zhao M."/>
            <person name="Scheffler B.E."/>
            <person name="Stack J.C."/>
            <person name="Feltus F.A."/>
            <person name="Mustiga G.M."/>
            <person name="Amores F."/>
            <person name="Phillips W."/>
            <person name="Marelli J.P."/>
            <person name="May G.D."/>
            <person name="Shapiro H."/>
            <person name="Ma J."/>
            <person name="Bustamante C.D."/>
            <person name="Schnell R.J."/>
            <person name="Main D."/>
            <person name="Gilbert D."/>
            <person name="Parida L."/>
            <person name="Kuhn D.N."/>
        </authorList>
    </citation>
    <scope>NUCLEOTIDE SEQUENCE [LARGE SCALE GENOMIC DNA]</scope>
    <source>
        <strain evidence="2">cv. Matina 1-6</strain>
    </source>
</reference>
<proteinExistence type="predicted"/>